<dbReference type="AlphaFoldDB" id="A0A8S8X8R2"/>
<dbReference type="Proteomes" id="UP000681075">
    <property type="component" value="Unassembled WGS sequence"/>
</dbReference>
<comment type="caution">
    <text evidence="3">The sequence shown here is derived from an EMBL/GenBank/DDBJ whole genome shotgun (WGS) entry which is preliminary data.</text>
</comment>
<dbReference type="GO" id="GO:0046872">
    <property type="term" value="F:metal ion binding"/>
    <property type="evidence" value="ECO:0007669"/>
    <property type="project" value="UniProtKB-KW"/>
</dbReference>
<keyword evidence="4" id="KW-1185">Reference proteome</keyword>
<dbReference type="EMBL" id="BOPV01000001">
    <property type="protein sequence ID" value="GIL39843.1"/>
    <property type="molecule type" value="Genomic_DNA"/>
</dbReference>
<proteinExistence type="inferred from homology"/>
<sequence length="225" mass="25621">MSEELLTRLDRDGFATTGRLLSDEDCAALIATWQEPAQFRSRITMARHGFGQGEYRYFANPLPDRVTSLRESWYAQLAPAANRWAETLGLDQQFEATHAAFRARCHANEQRRPTPLLLRYTQGDYNRLHQDLYGTVYFPFQLVILLSQPTKDFDGGEFVLTERLARMQTRVDVVPLQKGDGVIFATRERPVPSARGSSRAEFRHGVSRIRGGERFTLGVVFHDAA</sequence>
<dbReference type="InterPro" id="IPR005123">
    <property type="entry name" value="Oxoglu/Fe-dep_dioxygenase_dom"/>
</dbReference>
<evidence type="ECO:0000256" key="1">
    <source>
        <dbReference type="RuleBase" id="RU003682"/>
    </source>
</evidence>
<feature type="domain" description="Fe2OG dioxygenase" evidence="2">
    <location>
        <begin position="111"/>
        <end position="224"/>
    </location>
</feature>
<comment type="similarity">
    <text evidence="1">Belongs to the iron/ascorbate-dependent oxidoreductase family.</text>
</comment>
<dbReference type="PROSITE" id="PS51471">
    <property type="entry name" value="FE2OG_OXY"/>
    <property type="match status" value="1"/>
</dbReference>
<dbReference type="Gene3D" id="2.60.120.620">
    <property type="entry name" value="q2cbj1_9rhob like domain"/>
    <property type="match status" value="1"/>
</dbReference>
<evidence type="ECO:0000259" key="2">
    <source>
        <dbReference type="PROSITE" id="PS51471"/>
    </source>
</evidence>
<dbReference type="Pfam" id="PF09859">
    <property type="entry name" value="Oxygenase-NA"/>
    <property type="match status" value="1"/>
</dbReference>
<organism evidence="3 4">
    <name type="scientific">Roseiterribacter gracilis</name>
    <dbReference type="NCBI Taxonomy" id="2812848"/>
    <lineage>
        <taxon>Bacteria</taxon>
        <taxon>Pseudomonadati</taxon>
        <taxon>Pseudomonadota</taxon>
        <taxon>Alphaproteobacteria</taxon>
        <taxon>Rhodospirillales</taxon>
        <taxon>Roseiterribacteraceae</taxon>
        <taxon>Roseiterribacter</taxon>
    </lineage>
</organism>
<reference evidence="3" key="1">
    <citation type="submission" date="2021-02" db="EMBL/GenBank/DDBJ databases">
        <title>Genome sequence of Rhodospirillales sp. strain TMPK1 isolated from soil.</title>
        <authorList>
            <person name="Nakai R."/>
            <person name="Kusada H."/>
            <person name="Tamaki H."/>
        </authorList>
    </citation>
    <scope>NUCLEOTIDE SEQUENCE</scope>
    <source>
        <strain evidence="3">TMPK1</strain>
    </source>
</reference>
<keyword evidence="1" id="KW-0560">Oxidoreductase</keyword>
<name>A0A8S8X8R2_9PROT</name>
<keyword evidence="1" id="KW-0479">Metal-binding</keyword>
<dbReference type="InterPro" id="IPR018655">
    <property type="entry name" value="DUF2086"/>
</dbReference>
<gene>
    <name evidence="3" type="ORF">TMPK1_20800</name>
</gene>
<evidence type="ECO:0000313" key="4">
    <source>
        <dbReference type="Proteomes" id="UP000681075"/>
    </source>
</evidence>
<dbReference type="RefSeq" id="WP_420242963.1">
    <property type="nucleotide sequence ID" value="NZ_BOPV01000001.1"/>
</dbReference>
<dbReference type="GO" id="GO:0016491">
    <property type="term" value="F:oxidoreductase activity"/>
    <property type="evidence" value="ECO:0007669"/>
    <property type="project" value="UniProtKB-KW"/>
</dbReference>
<accession>A0A8S8X8R2</accession>
<protein>
    <submittedName>
        <fullName evidence="3">Prolyl 4-hydroxylase</fullName>
    </submittedName>
</protein>
<evidence type="ECO:0000313" key="3">
    <source>
        <dbReference type="EMBL" id="GIL39843.1"/>
    </source>
</evidence>
<keyword evidence="1" id="KW-0408">Iron</keyword>